<evidence type="ECO:0000256" key="7">
    <source>
        <dbReference type="ARBA" id="ARBA00022723"/>
    </source>
</evidence>
<dbReference type="NCBIfam" id="TIGR00501">
    <property type="entry name" value="met_pdase_II"/>
    <property type="match status" value="1"/>
</dbReference>
<dbReference type="Gene3D" id="1.10.10.10">
    <property type="entry name" value="Winged helix-like DNA-binding domain superfamily/Winged helix DNA-binding domain"/>
    <property type="match status" value="1"/>
</dbReference>
<evidence type="ECO:0000256" key="4">
    <source>
        <dbReference type="ARBA" id="ARBA00001954"/>
    </source>
</evidence>
<comment type="cofactor">
    <cofactor evidence="3">
        <name>Co(2+)</name>
        <dbReference type="ChEBI" id="CHEBI:48828"/>
    </cofactor>
</comment>
<keyword evidence="6" id="KW-0645">Protease</keyword>
<dbReference type="AlphaFoldDB" id="A0A0F9WZ16"/>
<dbReference type="Pfam" id="PF00557">
    <property type="entry name" value="Peptidase_M24"/>
    <property type="match status" value="1"/>
</dbReference>
<evidence type="ECO:0000256" key="6">
    <source>
        <dbReference type="ARBA" id="ARBA00022670"/>
    </source>
</evidence>
<dbReference type="InterPro" id="IPR036005">
    <property type="entry name" value="Creatinase/aminopeptidase-like"/>
</dbReference>
<evidence type="ECO:0000256" key="3">
    <source>
        <dbReference type="ARBA" id="ARBA00001941"/>
    </source>
</evidence>
<name>A0A0F9WZ16_9ZZZZ</name>
<dbReference type="GO" id="GO:0004239">
    <property type="term" value="F:initiator methionyl aminopeptidase activity"/>
    <property type="evidence" value="ECO:0007669"/>
    <property type="project" value="UniProtKB-EC"/>
</dbReference>
<comment type="cofactor">
    <cofactor evidence="4">
        <name>Fe(2+)</name>
        <dbReference type="ChEBI" id="CHEBI:29033"/>
    </cofactor>
</comment>
<evidence type="ECO:0000313" key="10">
    <source>
        <dbReference type="EMBL" id="KKN84263.1"/>
    </source>
</evidence>
<feature type="domain" description="Peptidase M24" evidence="9">
    <location>
        <begin position="18"/>
        <end position="202"/>
    </location>
</feature>
<dbReference type="PANTHER" id="PTHR45777:SF2">
    <property type="entry name" value="METHIONINE AMINOPEPTIDASE 2"/>
    <property type="match status" value="1"/>
</dbReference>
<evidence type="ECO:0000256" key="2">
    <source>
        <dbReference type="ARBA" id="ARBA00001936"/>
    </source>
</evidence>
<evidence type="ECO:0000256" key="8">
    <source>
        <dbReference type="ARBA" id="ARBA00022801"/>
    </source>
</evidence>
<dbReference type="InterPro" id="IPR001714">
    <property type="entry name" value="Pept_M24_MAP"/>
</dbReference>
<sequence>MIMSEDYIQDYIQAGKGVIAAKKLAKNLVKPGIPYIEIANRCEAEIIKNKCELSFPINMSLNEIAAHYSPPIDDESLIPERGLLKIDIGAHFNGYIADSAFTINLDEDPILQNYIDAASDALEAAIELFEPKTKLYEIGEIISQKIMNRGLRPITNLGGHELQQYNLHAGPFIPNYKAKIHNQIIKPGDAYACEPFATSGIGTVENGKNSYIFRFVKRAKKNIPYEQQGYMNKIEKNFKHLPFSPRWIANNNLIPKAKIKRIIEEFTGKRILDKYPLLIEKKREPVAQEEHTIILDMDGNKIVTTRE</sequence>
<keyword evidence="5" id="KW-0031">Aminopeptidase</keyword>
<comment type="caution">
    <text evidence="10">The sequence shown here is derived from an EMBL/GenBank/DDBJ whole genome shotgun (WGS) entry which is preliminary data.</text>
</comment>
<accession>A0A0F9WZ16</accession>
<dbReference type="InterPro" id="IPR050247">
    <property type="entry name" value="Met_Aminopeptidase_Type2"/>
</dbReference>
<dbReference type="InterPro" id="IPR036390">
    <property type="entry name" value="WH_DNA-bd_sf"/>
</dbReference>
<dbReference type="InterPro" id="IPR002468">
    <property type="entry name" value="Pept_M24A_MAP2"/>
</dbReference>
<comment type="cofactor">
    <cofactor evidence="2">
        <name>Mn(2+)</name>
        <dbReference type="ChEBI" id="CHEBI:29035"/>
    </cofactor>
</comment>
<evidence type="ECO:0000259" key="9">
    <source>
        <dbReference type="Pfam" id="PF00557"/>
    </source>
</evidence>
<proteinExistence type="predicted"/>
<dbReference type="SUPFAM" id="SSF46785">
    <property type="entry name" value="Winged helix' DNA-binding domain"/>
    <property type="match status" value="1"/>
</dbReference>
<dbReference type="InterPro" id="IPR000994">
    <property type="entry name" value="Pept_M24"/>
</dbReference>
<dbReference type="GO" id="GO:0070006">
    <property type="term" value="F:metalloaminopeptidase activity"/>
    <property type="evidence" value="ECO:0007669"/>
    <property type="project" value="InterPro"/>
</dbReference>
<organism evidence="10">
    <name type="scientific">marine sediment metagenome</name>
    <dbReference type="NCBI Taxonomy" id="412755"/>
    <lineage>
        <taxon>unclassified sequences</taxon>
        <taxon>metagenomes</taxon>
        <taxon>ecological metagenomes</taxon>
    </lineage>
</organism>
<gene>
    <name evidence="10" type="ORF">LCGC14_0290770</name>
</gene>
<reference evidence="10" key="1">
    <citation type="journal article" date="2015" name="Nature">
        <title>Complex archaea that bridge the gap between prokaryotes and eukaryotes.</title>
        <authorList>
            <person name="Spang A."/>
            <person name="Saw J.H."/>
            <person name="Jorgensen S.L."/>
            <person name="Zaremba-Niedzwiedzka K."/>
            <person name="Martijn J."/>
            <person name="Lind A.E."/>
            <person name="van Eijk R."/>
            <person name="Schleper C."/>
            <person name="Guy L."/>
            <person name="Ettema T.J."/>
        </authorList>
    </citation>
    <scope>NUCLEOTIDE SEQUENCE</scope>
</reference>
<dbReference type="SUPFAM" id="SSF55920">
    <property type="entry name" value="Creatinase/aminopeptidase"/>
    <property type="match status" value="1"/>
</dbReference>
<dbReference type="PRINTS" id="PR00599">
    <property type="entry name" value="MAPEPTIDASE"/>
</dbReference>
<dbReference type="PANTHER" id="PTHR45777">
    <property type="entry name" value="METHIONINE AMINOPEPTIDASE 2"/>
    <property type="match status" value="1"/>
</dbReference>
<evidence type="ECO:0000256" key="1">
    <source>
        <dbReference type="ARBA" id="ARBA00000294"/>
    </source>
</evidence>
<dbReference type="Gene3D" id="3.90.230.10">
    <property type="entry name" value="Creatinase/methionine aminopeptidase superfamily"/>
    <property type="match status" value="1"/>
</dbReference>
<protein>
    <recommendedName>
        <fullName evidence="9">Peptidase M24 domain-containing protein</fullName>
    </recommendedName>
</protein>
<comment type="catalytic activity">
    <reaction evidence="1">
        <text>Release of N-terminal amino acids, preferentially methionine, from peptides and arylamides.</text>
        <dbReference type="EC" id="3.4.11.18"/>
    </reaction>
</comment>
<keyword evidence="8" id="KW-0378">Hydrolase</keyword>
<keyword evidence="7" id="KW-0479">Metal-binding</keyword>
<evidence type="ECO:0000256" key="5">
    <source>
        <dbReference type="ARBA" id="ARBA00022438"/>
    </source>
</evidence>
<dbReference type="GO" id="GO:0006508">
    <property type="term" value="P:proteolysis"/>
    <property type="evidence" value="ECO:0007669"/>
    <property type="project" value="UniProtKB-KW"/>
</dbReference>
<dbReference type="EMBL" id="LAZR01000173">
    <property type="protein sequence ID" value="KKN84263.1"/>
    <property type="molecule type" value="Genomic_DNA"/>
</dbReference>
<dbReference type="InterPro" id="IPR036388">
    <property type="entry name" value="WH-like_DNA-bd_sf"/>
</dbReference>
<dbReference type="GO" id="GO:0046872">
    <property type="term" value="F:metal ion binding"/>
    <property type="evidence" value="ECO:0007669"/>
    <property type="project" value="UniProtKB-KW"/>
</dbReference>
<dbReference type="GO" id="GO:0005737">
    <property type="term" value="C:cytoplasm"/>
    <property type="evidence" value="ECO:0007669"/>
    <property type="project" value="TreeGrafter"/>
</dbReference>